<protein>
    <submittedName>
        <fullName evidence="10">ABC transporter permease subunit</fullName>
    </submittedName>
</protein>
<dbReference type="Pfam" id="PF00528">
    <property type="entry name" value="BPD_transp_1"/>
    <property type="match status" value="1"/>
</dbReference>
<dbReference type="PANTHER" id="PTHR43357:SF4">
    <property type="entry name" value="INNER MEMBRANE ABC TRANSPORTER PERMEASE PROTEIN YDCV"/>
    <property type="match status" value="1"/>
</dbReference>
<evidence type="ECO:0000256" key="2">
    <source>
        <dbReference type="ARBA" id="ARBA00022448"/>
    </source>
</evidence>
<dbReference type="EMBL" id="REFZ01000007">
    <property type="protein sequence ID" value="RQG99940.1"/>
    <property type="molecule type" value="Genomic_DNA"/>
</dbReference>
<organism evidence="10 11">
    <name type="scientific">Natrarchaeobius chitinivorans</name>
    <dbReference type="NCBI Taxonomy" id="1679083"/>
    <lineage>
        <taxon>Archaea</taxon>
        <taxon>Methanobacteriati</taxon>
        <taxon>Methanobacteriota</taxon>
        <taxon>Stenosarchaea group</taxon>
        <taxon>Halobacteria</taxon>
        <taxon>Halobacteriales</taxon>
        <taxon>Natrialbaceae</taxon>
        <taxon>Natrarchaeobius</taxon>
    </lineage>
</organism>
<keyword evidence="5 8" id="KW-0812">Transmembrane</keyword>
<dbReference type="Proteomes" id="UP000281431">
    <property type="component" value="Unassembled WGS sequence"/>
</dbReference>
<dbReference type="CDD" id="cd06261">
    <property type="entry name" value="TM_PBP2"/>
    <property type="match status" value="1"/>
</dbReference>
<accession>A0A3N6MQJ0</accession>
<evidence type="ECO:0000256" key="3">
    <source>
        <dbReference type="ARBA" id="ARBA00022475"/>
    </source>
</evidence>
<evidence type="ECO:0000313" key="11">
    <source>
        <dbReference type="Proteomes" id="UP000281431"/>
    </source>
</evidence>
<evidence type="ECO:0000256" key="4">
    <source>
        <dbReference type="ARBA" id="ARBA00022519"/>
    </source>
</evidence>
<evidence type="ECO:0000259" key="9">
    <source>
        <dbReference type="PROSITE" id="PS50928"/>
    </source>
</evidence>
<feature type="domain" description="ABC transmembrane type-1" evidence="9">
    <location>
        <begin position="70"/>
        <end position="263"/>
    </location>
</feature>
<comment type="subcellular location">
    <subcellularLocation>
        <location evidence="1">Cell inner membrane</location>
        <topology evidence="1">Multi-pass membrane protein</topology>
    </subcellularLocation>
    <subcellularLocation>
        <location evidence="8">Cell membrane</location>
        <topology evidence="8">Multi-pass membrane protein</topology>
    </subcellularLocation>
</comment>
<keyword evidence="11" id="KW-1185">Reference proteome</keyword>
<comment type="caution">
    <text evidence="10">The sequence shown here is derived from an EMBL/GenBank/DDBJ whole genome shotgun (WGS) entry which is preliminary data.</text>
</comment>
<evidence type="ECO:0000256" key="1">
    <source>
        <dbReference type="ARBA" id="ARBA00004429"/>
    </source>
</evidence>
<dbReference type="GO" id="GO:0055085">
    <property type="term" value="P:transmembrane transport"/>
    <property type="evidence" value="ECO:0007669"/>
    <property type="project" value="InterPro"/>
</dbReference>
<keyword evidence="3" id="KW-1003">Cell membrane</keyword>
<feature type="transmembrane region" description="Helical" evidence="8">
    <location>
        <begin position="146"/>
        <end position="168"/>
    </location>
</feature>
<feature type="transmembrane region" description="Helical" evidence="8">
    <location>
        <begin position="247"/>
        <end position="267"/>
    </location>
</feature>
<dbReference type="PROSITE" id="PS50928">
    <property type="entry name" value="ABC_TM1"/>
    <property type="match status" value="1"/>
</dbReference>
<keyword evidence="2 8" id="KW-0813">Transport</keyword>
<comment type="similarity">
    <text evidence="8">Belongs to the binding-protein-dependent transport system permease family.</text>
</comment>
<proteinExistence type="inferred from homology"/>
<feature type="transmembrane region" description="Helical" evidence="8">
    <location>
        <begin position="215"/>
        <end position="235"/>
    </location>
</feature>
<feature type="transmembrane region" description="Helical" evidence="8">
    <location>
        <begin position="105"/>
        <end position="126"/>
    </location>
</feature>
<gene>
    <name evidence="10" type="ORF">EA472_11975</name>
</gene>
<dbReference type="InterPro" id="IPR035906">
    <property type="entry name" value="MetI-like_sf"/>
</dbReference>
<feature type="transmembrane region" description="Helical" evidence="8">
    <location>
        <begin position="69"/>
        <end position="93"/>
    </location>
</feature>
<evidence type="ECO:0000256" key="8">
    <source>
        <dbReference type="RuleBase" id="RU363032"/>
    </source>
</evidence>
<dbReference type="SUPFAM" id="SSF161098">
    <property type="entry name" value="MetI-like"/>
    <property type="match status" value="1"/>
</dbReference>
<dbReference type="PANTHER" id="PTHR43357">
    <property type="entry name" value="INNER MEMBRANE ABC TRANSPORTER PERMEASE PROTEIN YDCV"/>
    <property type="match status" value="1"/>
</dbReference>
<sequence length="277" mass="29946">MPESANRSRFRDLDFGLIGFYLVCAAVLTFIMLPVFVVFFYSFFGSAVGGLGSPTLEFYEGAISNNLDAIILSIQIAVITVIVDIIIGVPAAYTLVRYDFPFKRLAMELTILPMAIPGIVIGVAIVRSWGAPRFGIDIGGTVEIIIIGHILFTIPFVIQVTMATLESVNYRRLEESARSLGAGWLRTFLYVIVPNIYNGIIAGAIMAFALSLGEFNISFFVYTPQNTTLPIALFGGFRTATVGEASALASIFILLIVGLLLIVQLISDEGVKLGGNV</sequence>
<keyword evidence="4" id="KW-0997">Cell inner membrane</keyword>
<feature type="transmembrane region" description="Helical" evidence="8">
    <location>
        <begin position="20"/>
        <end position="44"/>
    </location>
</feature>
<name>A0A3N6MQJ0_NATCH</name>
<keyword evidence="7 8" id="KW-0472">Membrane</keyword>
<dbReference type="InterPro" id="IPR000515">
    <property type="entry name" value="MetI-like"/>
</dbReference>
<evidence type="ECO:0000313" key="10">
    <source>
        <dbReference type="EMBL" id="RQG99940.1"/>
    </source>
</evidence>
<reference evidence="10 11" key="1">
    <citation type="submission" date="2018-10" db="EMBL/GenBank/DDBJ databases">
        <title>Natrarchaeobius chitinivorans gen. nov., sp. nov., and Natrarchaeobius haloalkaliphilus sp. nov., alkaliphilic, chitin-utilizing haloarchaea from hypersaline alkaline lakes.</title>
        <authorList>
            <person name="Sorokin D.Y."/>
            <person name="Elcheninov A.G."/>
            <person name="Kostrikina N.A."/>
            <person name="Bale N.J."/>
            <person name="Sinninghe Damste J.S."/>
            <person name="Khijniak T.V."/>
            <person name="Kublanov I.V."/>
            <person name="Toshchakov S.V."/>
        </authorList>
    </citation>
    <scope>NUCLEOTIDE SEQUENCE [LARGE SCALE GENOMIC DNA]</scope>
    <source>
        <strain evidence="10 11">AArcht7</strain>
    </source>
</reference>
<dbReference type="AlphaFoldDB" id="A0A3N6MQJ0"/>
<feature type="transmembrane region" description="Helical" evidence="8">
    <location>
        <begin position="188"/>
        <end position="209"/>
    </location>
</feature>
<dbReference type="OrthoDB" id="11163at2157"/>
<dbReference type="Gene3D" id="1.10.3720.10">
    <property type="entry name" value="MetI-like"/>
    <property type="match status" value="1"/>
</dbReference>
<evidence type="ECO:0000256" key="6">
    <source>
        <dbReference type="ARBA" id="ARBA00022989"/>
    </source>
</evidence>
<evidence type="ECO:0000256" key="7">
    <source>
        <dbReference type="ARBA" id="ARBA00023136"/>
    </source>
</evidence>
<keyword evidence="6 8" id="KW-1133">Transmembrane helix</keyword>
<evidence type="ECO:0000256" key="5">
    <source>
        <dbReference type="ARBA" id="ARBA00022692"/>
    </source>
</evidence>
<dbReference type="GO" id="GO:0005886">
    <property type="term" value="C:plasma membrane"/>
    <property type="evidence" value="ECO:0007669"/>
    <property type="project" value="UniProtKB-SubCell"/>
</dbReference>